<dbReference type="GO" id="GO:0016791">
    <property type="term" value="F:phosphatase activity"/>
    <property type="evidence" value="ECO:0007669"/>
    <property type="project" value="TreeGrafter"/>
</dbReference>
<dbReference type="SUPFAM" id="SSF53254">
    <property type="entry name" value="Phosphoglycerate mutase-like"/>
    <property type="match status" value="1"/>
</dbReference>
<dbReference type="InterPro" id="IPR050275">
    <property type="entry name" value="PGM_Phosphatase"/>
</dbReference>
<dbReference type="InterPro" id="IPR029033">
    <property type="entry name" value="His_PPase_superfam"/>
</dbReference>
<protein>
    <recommendedName>
        <fullName evidence="2">Phosphoglycerate mutase</fullName>
    </recommendedName>
</protein>
<dbReference type="Pfam" id="PF00300">
    <property type="entry name" value="His_Phos_1"/>
    <property type="match status" value="1"/>
</dbReference>
<dbReference type="PANTHER" id="PTHR48100">
    <property type="entry name" value="BROAD-SPECIFICITY PHOSPHATASE YOR283W-RELATED"/>
    <property type="match status" value="1"/>
</dbReference>
<reference evidence="1" key="1">
    <citation type="submission" date="2021-01" db="EMBL/GenBank/DDBJ databases">
        <authorList>
            <person name="Corre E."/>
            <person name="Pelletier E."/>
            <person name="Niang G."/>
            <person name="Scheremetjew M."/>
            <person name="Finn R."/>
            <person name="Kale V."/>
            <person name="Holt S."/>
            <person name="Cochrane G."/>
            <person name="Meng A."/>
            <person name="Brown T."/>
            <person name="Cohen L."/>
        </authorList>
    </citation>
    <scope>NUCLEOTIDE SEQUENCE</scope>
    <source>
        <strain evidence="1">CCMP441</strain>
    </source>
</reference>
<dbReference type="Gene3D" id="3.40.50.1240">
    <property type="entry name" value="Phosphoglycerate mutase-like"/>
    <property type="match status" value="1"/>
</dbReference>
<dbReference type="SMART" id="SM00855">
    <property type="entry name" value="PGAM"/>
    <property type="match status" value="1"/>
</dbReference>
<gene>
    <name evidence="1" type="ORF">HAND1043_LOCUS5314</name>
</gene>
<dbReference type="CDD" id="cd07067">
    <property type="entry name" value="HP_PGM_like"/>
    <property type="match status" value="1"/>
</dbReference>
<dbReference type="PANTHER" id="PTHR48100:SF56">
    <property type="entry name" value="PHOSPHATASE SPAC513.02-RELATED"/>
    <property type="match status" value="1"/>
</dbReference>
<evidence type="ECO:0000313" key="1">
    <source>
        <dbReference type="EMBL" id="CAD8738822.1"/>
    </source>
</evidence>
<dbReference type="AlphaFoldDB" id="A0A6U4NFT3"/>
<name>A0A6U4NFT3_HEMAN</name>
<dbReference type="EMBL" id="HBFK01008816">
    <property type="protein sequence ID" value="CAD8738822.1"/>
    <property type="molecule type" value="Transcribed_RNA"/>
</dbReference>
<proteinExistence type="predicted"/>
<accession>A0A6U4NFT3</accession>
<dbReference type="InterPro" id="IPR013078">
    <property type="entry name" value="His_Pase_superF_clade-1"/>
</dbReference>
<dbReference type="GO" id="GO:0005737">
    <property type="term" value="C:cytoplasm"/>
    <property type="evidence" value="ECO:0007669"/>
    <property type="project" value="TreeGrafter"/>
</dbReference>
<sequence length="286" mass="31180">MKILLVRHAQSQNNIVQAQVHTQLANKQINQKQAQDKWLANRMDDPGLSDDGLLQIQALEMYAAKVQRKNPDSKISIYTSPMTRACQTAQAVSKGVPGAPVTLNGDLCEVGGIYKAVRVGDNFEKQRGNAPSAGQLTSQFQGFRPGTLNPNGPWDGGRGFEQSGAAVARAERVAEWLKHRMPQEVGDNGVVIVVSHADFIALLIAKLMGVSMSGKGIDMNPDMDMSSHGISEGTLDDEIEQHCSSVYTRFRVSLACTTMIQVSGNDCKVLWMNKKKHLQGKNCSVM</sequence>
<evidence type="ECO:0008006" key="2">
    <source>
        <dbReference type="Google" id="ProtNLM"/>
    </source>
</evidence>
<organism evidence="1">
    <name type="scientific">Hemiselmis andersenii</name>
    <name type="common">Cryptophyte alga</name>
    <dbReference type="NCBI Taxonomy" id="464988"/>
    <lineage>
        <taxon>Eukaryota</taxon>
        <taxon>Cryptophyceae</taxon>
        <taxon>Cryptomonadales</taxon>
        <taxon>Hemiselmidaceae</taxon>
        <taxon>Hemiselmis</taxon>
    </lineage>
</organism>